<proteinExistence type="predicted"/>
<protein>
    <submittedName>
        <fullName evidence="1">Uncharacterized protein</fullName>
    </submittedName>
</protein>
<dbReference type="EMBL" id="BK015958">
    <property type="protein sequence ID" value="DAF87056.1"/>
    <property type="molecule type" value="Genomic_DNA"/>
</dbReference>
<organism evidence="1">
    <name type="scientific">Myoviridae sp. ctTn33</name>
    <dbReference type="NCBI Taxonomy" id="2825113"/>
    <lineage>
        <taxon>Viruses</taxon>
        <taxon>Duplodnaviria</taxon>
        <taxon>Heunggongvirae</taxon>
        <taxon>Uroviricota</taxon>
        <taxon>Caudoviricetes</taxon>
    </lineage>
</organism>
<name>A0A8S5TXX8_9CAUD</name>
<dbReference type="InterPro" id="IPR054440">
    <property type="entry name" value="Gp32-like"/>
</dbReference>
<evidence type="ECO:0000313" key="1">
    <source>
        <dbReference type="EMBL" id="DAF87056.1"/>
    </source>
</evidence>
<reference evidence="1" key="1">
    <citation type="journal article" date="2021" name="Proc. Natl. Acad. Sci. U.S.A.">
        <title>A Catalog of Tens of Thousands of Viruses from Human Metagenomes Reveals Hidden Associations with Chronic Diseases.</title>
        <authorList>
            <person name="Tisza M.J."/>
            <person name="Buck C.B."/>
        </authorList>
    </citation>
    <scope>NUCLEOTIDE SEQUENCE</scope>
    <source>
        <strain evidence="1">CtTn33</strain>
    </source>
</reference>
<dbReference type="Pfam" id="PF22764">
    <property type="entry name" value="E217_Gp32"/>
    <property type="match status" value="1"/>
</dbReference>
<sequence length="148" mass="16265">MQTFTDKTLTAANSVLLFRAKGYNDSFVPVMGYAADNAFSFGEGAIGETVMGVDGFQSGAFTPYEVDFNIQLQANSPSRDHFDNVVKKMRTEQETLPFEFQCTIPSIKKRYIAKGFMVSTPGGTNAKKTLEAVTFGFKLGEITVEDTE</sequence>
<accession>A0A8S5TXX8</accession>